<accession>A0A2U3EBF1</accession>
<comment type="caution">
    <text evidence="7">The sequence shown here is derived from an EMBL/GenBank/DDBJ whole genome shotgun (WGS) entry which is preliminary data.</text>
</comment>
<dbReference type="InterPro" id="IPR020846">
    <property type="entry name" value="MFS_dom"/>
</dbReference>
<dbReference type="AlphaFoldDB" id="A0A2U3EBF1"/>
<feature type="domain" description="Major facilitator superfamily (MFS) profile" evidence="6">
    <location>
        <begin position="59"/>
        <end position="580"/>
    </location>
</feature>
<dbReference type="PANTHER" id="PTHR23501:SF155">
    <property type="entry name" value="EFFLUX PUMP AFOB"/>
    <property type="match status" value="1"/>
</dbReference>
<evidence type="ECO:0000256" key="4">
    <source>
        <dbReference type="ARBA" id="ARBA00023136"/>
    </source>
</evidence>
<feature type="transmembrane region" description="Helical" evidence="5">
    <location>
        <begin position="413"/>
        <end position="435"/>
    </location>
</feature>
<evidence type="ECO:0000259" key="6">
    <source>
        <dbReference type="PROSITE" id="PS50850"/>
    </source>
</evidence>
<dbReference type="PANTHER" id="PTHR23501">
    <property type="entry name" value="MAJOR FACILITATOR SUPERFAMILY"/>
    <property type="match status" value="1"/>
</dbReference>
<dbReference type="Proteomes" id="UP000245956">
    <property type="component" value="Unassembled WGS sequence"/>
</dbReference>
<dbReference type="Gene3D" id="1.20.1250.20">
    <property type="entry name" value="MFS general substrate transporter like domains"/>
    <property type="match status" value="1"/>
</dbReference>
<keyword evidence="2 5" id="KW-0812">Transmembrane</keyword>
<dbReference type="PROSITE" id="PS50850">
    <property type="entry name" value="MFS"/>
    <property type="match status" value="1"/>
</dbReference>
<feature type="transmembrane region" description="Helical" evidence="5">
    <location>
        <begin position="56"/>
        <end position="77"/>
    </location>
</feature>
<feature type="transmembrane region" description="Helical" evidence="5">
    <location>
        <begin position="134"/>
        <end position="154"/>
    </location>
</feature>
<feature type="transmembrane region" description="Helical" evidence="5">
    <location>
        <begin position="264"/>
        <end position="283"/>
    </location>
</feature>
<dbReference type="SUPFAM" id="SSF103473">
    <property type="entry name" value="MFS general substrate transporter"/>
    <property type="match status" value="1"/>
</dbReference>
<evidence type="ECO:0000256" key="1">
    <source>
        <dbReference type="ARBA" id="ARBA00004141"/>
    </source>
</evidence>
<feature type="transmembrane region" description="Helical" evidence="5">
    <location>
        <begin position="379"/>
        <end position="401"/>
    </location>
</feature>
<dbReference type="EMBL" id="LCWV01000007">
    <property type="protein sequence ID" value="PWI71836.1"/>
    <property type="molecule type" value="Genomic_DNA"/>
</dbReference>
<feature type="transmembrane region" description="Helical" evidence="5">
    <location>
        <begin position="160"/>
        <end position="185"/>
    </location>
</feature>
<feature type="transmembrane region" description="Helical" evidence="5">
    <location>
        <begin position="334"/>
        <end position="359"/>
    </location>
</feature>
<dbReference type="InterPro" id="IPR036259">
    <property type="entry name" value="MFS_trans_sf"/>
</dbReference>
<keyword evidence="3 5" id="KW-1133">Transmembrane helix</keyword>
<comment type="subcellular location">
    <subcellularLocation>
        <location evidence="1">Membrane</location>
        <topology evidence="1">Multi-pass membrane protein</topology>
    </subcellularLocation>
</comment>
<evidence type="ECO:0000313" key="8">
    <source>
        <dbReference type="Proteomes" id="UP000245956"/>
    </source>
</evidence>
<organism evidence="7 8">
    <name type="scientific">Purpureocillium lilacinum</name>
    <name type="common">Paecilomyces lilacinus</name>
    <dbReference type="NCBI Taxonomy" id="33203"/>
    <lineage>
        <taxon>Eukaryota</taxon>
        <taxon>Fungi</taxon>
        <taxon>Dikarya</taxon>
        <taxon>Ascomycota</taxon>
        <taxon>Pezizomycotina</taxon>
        <taxon>Sordariomycetes</taxon>
        <taxon>Hypocreomycetidae</taxon>
        <taxon>Hypocreales</taxon>
        <taxon>Ophiocordycipitaceae</taxon>
        <taxon>Purpureocillium</taxon>
    </lineage>
</organism>
<dbReference type="GO" id="GO:0022857">
    <property type="term" value="F:transmembrane transporter activity"/>
    <property type="evidence" value="ECO:0007669"/>
    <property type="project" value="InterPro"/>
</dbReference>
<evidence type="ECO:0000256" key="5">
    <source>
        <dbReference type="SAM" id="Phobius"/>
    </source>
</evidence>
<dbReference type="Pfam" id="PF07690">
    <property type="entry name" value="MFS_1"/>
    <property type="match status" value="1"/>
</dbReference>
<keyword evidence="4 5" id="KW-0472">Membrane</keyword>
<evidence type="ECO:0000313" key="7">
    <source>
        <dbReference type="EMBL" id="PWI71836.1"/>
    </source>
</evidence>
<name>A0A2U3EBF1_PURLI</name>
<dbReference type="GO" id="GO:0005886">
    <property type="term" value="C:plasma membrane"/>
    <property type="evidence" value="ECO:0007669"/>
    <property type="project" value="TreeGrafter"/>
</dbReference>
<protein>
    <recommendedName>
        <fullName evidence="6">Major facilitator superfamily (MFS) profile domain-containing protein</fullName>
    </recommendedName>
</protein>
<feature type="transmembrane region" description="Helical" evidence="5">
    <location>
        <begin position="447"/>
        <end position="468"/>
    </location>
</feature>
<dbReference type="CDD" id="cd17502">
    <property type="entry name" value="MFS_Azr1_MDR_like"/>
    <property type="match status" value="1"/>
</dbReference>
<proteinExistence type="predicted"/>
<reference evidence="7 8" key="1">
    <citation type="journal article" date="2016" name="Front. Microbiol.">
        <title>Genome and transcriptome sequences reveal the specific parasitism of the nematophagous Purpureocillium lilacinum 36-1.</title>
        <authorList>
            <person name="Xie J."/>
            <person name="Li S."/>
            <person name="Mo C."/>
            <person name="Xiao X."/>
            <person name="Peng D."/>
            <person name="Wang G."/>
            <person name="Xiao Y."/>
        </authorList>
    </citation>
    <scope>NUCLEOTIDE SEQUENCE [LARGE SCALE GENOMIC DNA]</scope>
    <source>
        <strain evidence="7 8">36-1</strain>
    </source>
</reference>
<feature type="transmembrane region" description="Helical" evidence="5">
    <location>
        <begin position="192"/>
        <end position="211"/>
    </location>
</feature>
<dbReference type="InterPro" id="IPR011701">
    <property type="entry name" value="MFS"/>
</dbReference>
<feature type="transmembrane region" description="Helical" evidence="5">
    <location>
        <begin position="557"/>
        <end position="577"/>
    </location>
</feature>
<feature type="transmembrane region" description="Helical" evidence="5">
    <location>
        <begin position="223"/>
        <end position="244"/>
    </location>
</feature>
<feature type="transmembrane region" description="Helical" evidence="5">
    <location>
        <begin position="480"/>
        <end position="504"/>
    </location>
</feature>
<sequence length="610" mass="65372">MANSTLRAPNGPRDGVALYDTRQTALTPQQETAHDSASTYNDHTELPYEYPTALPLYLVLTSVTLAYLLFFLDLAVISTATPAITSHFDSLVDVGWYGGAYQLGSAAFQPLTGKLYSQFSTKEYKQLTWTKTQWTFLLFFIIFEIGSAICGAAQSSAMFIVGRVISGVGSAGVANGALTIIAAVLPRKRQPLFMGVNMGIGQLGLATGPIIGGAFTSHASWRWCFYINLPLGVVVGGFLLFNTIPEPKPKRPALQVLGTAVKSLDLPGFFLICPSAVMFLLGLQYGGNNYPWDSSVVIGLLAGAAVTFCLFIAWERRQGDEAMVPFTMLKHRVIWSAAMTMFFSLSSPLVADFYIAIYFQAILNDSPLMSGVHMLPVTLGMVLFTMISGVLSKSVCFTIVAPCANGVHFAVSVVGYYLPFILVGAATSAVGYGLLSRLSLRTTVAQWVGYQVLYGVGSGCTVAAPYIAIQNLVPAEQIPLAMAIIIFTQNIGAATSLIAANAIFSNSLRHELQQRAEQIGRTPDAIVAAGVRGIRDLVSDTRLTAVLTAYSKSIDHVMYLGIGVSVAGLVFAWGLGWTDIRKIEKPNAIISDTSDAGEKDPIPTVTANSK</sequence>
<evidence type="ECO:0000256" key="3">
    <source>
        <dbReference type="ARBA" id="ARBA00022989"/>
    </source>
</evidence>
<gene>
    <name evidence="7" type="ORF">PCL_11930</name>
</gene>
<feature type="transmembrane region" description="Helical" evidence="5">
    <location>
        <begin position="295"/>
        <end position="314"/>
    </location>
</feature>
<evidence type="ECO:0000256" key="2">
    <source>
        <dbReference type="ARBA" id="ARBA00022692"/>
    </source>
</evidence>